<dbReference type="PRINTS" id="PR00359">
    <property type="entry name" value="BP450"/>
</dbReference>
<reference evidence="8 9" key="1">
    <citation type="journal article" date="2019" name="Emerg. Microbes Infect.">
        <title>Comprehensive subspecies identification of 175 nontuberculous mycobacteria species based on 7547 genomic profiles.</title>
        <authorList>
            <person name="Matsumoto Y."/>
            <person name="Kinjo T."/>
            <person name="Motooka D."/>
            <person name="Nabeya D."/>
            <person name="Jung N."/>
            <person name="Uechi K."/>
            <person name="Horii T."/>
            <person name="Iida T."/>
            <person name="Fujita J."/>
            <person name="Nakamura S."/>
        </authorList>
    </citation>
    <scope>NUCLEOTIDE SEQUENCE [LARGE SCALE GENOMIC DNA]</scope>
    <source>
        <strain evidence="8 9">JCM 17783</strain>
    </source>
</reference>
<dbReference type="AlphaFoldDB" id="A0A7I7QDL8"/>
<dbReference type="PROSITE" id="PS00086">
    <property type="entry name" value="CYTOCHROME_P450"/>
    <property type="match status" value="1"/>
</dbReference>
<keyword evidence="4 7" id="KW-0560">Oxidoreductase</keyword>
<evidence type="ECO:0000256" key="1">
    <source>
        <dbReference type="ARBA" id="ARBA00010617"/>
    </source>
</evidence>
<evidence type="ECO:0000256" key="3">
    <source>
        <dbReference type="ARBA" id="ARBA00022723"/>
    </source>
</evidence>
<keyword evidence="5 7" id="KW-0408">Iron</keyword>
<protein>
    <submittedName>
        <fullName evidence="8">Putative cytochrome P450</fullName>
    </submittedName>
</protein>
<dbReference type="KEGG" id="msto:MSTO_45640"/>
<dbReference type="InterPro" id="IPR036396">
    <property type="entry name" value="Cyt_P450_sf"/>
</dbReference>
<dbReference type="GO" id="GO:0016705">
    <property type="term" value="F:oxidoreductase activity, acting on paired donors, with incorporation or reduction of molecular oxygen"/>
    <property type="evidence" value="ECO:0007669"/>
    <property type="project" value="InterPro"/>
</dbReference>
<keyword evidence="3 7" id="KW-0479">Metal-binding</keyword>
<dbReference type="GO" id="GO:0004497">
    <property type="term" value="F:monooxygenase activity"/>
    <property type="evidence" value="ECO:0007669"/>
    <property type="project" value="UniProtKB-KW"/>
</dbReference>
<proteinExistence type="inferred from homology"/>
<dbReference type="PRINTS" id="PR00385">
    <property type="entry name" value="P450"/>
</dbReference>
<dbReference type="PANTHER" id="PTHR46696:SF1">
    <property type="entry name" value="CYTOCHROME P450 YJIB-RELATED"/>
    <property type="match status" value="1"/>
</dbReference>
<dbReference type="Pfam" id="PF00067">
    <property type="entry name" value="p450"/>
    <property type="match status" value="1"/>
</dbReference>
<keyword evidence="6 7" id="KW-0503">Monooxygenase</keyword>
<evidence type="ECO:0000256" key="5">
    <source>
        <dbReference type="ARBA" id="ARBA00023004"/>
    </source>
</evidence>
<dbReference type="SUPFAM" id="SSF48264">
    <property type="entry name" value="Cytochrome P450"/>
    <property type="match status" value="1"/>
</dbReference>
<dbReference type="PANTHER" id="PTHR46696">
    <property type="entry name" value="P450, PUTATIVE (EUROFUNG)-RELATED"/>
    <property type="match status" value="1"/>
</dbReference>
<keyword evidence="9" id="KW-1185">Reference proteome</keyword>
<name>A0A7I7QDL8_9MYCO</name>
<accession>A0A7I7QDL8</accession>
<dbReference type="Proteomes" id="UP000467130">
    <property type="component" value="Chromosome"/>
</dbReference>
<dbReference type="InterPro" id="IPR017972">
    <property type="entry name" value="Cyt_P450_CS"/>
</dbReference>
<dbReference type="Gene3D" id="1.10.630.10">
    <property type="entry name" value="Cytochrome P450"/>
    <property type="match status" value="1"/>
</dbReference>
<evidence type="ECO:0000256" key="7">
    <source>
        <dbReference type="RuleBase" id="RU000461"/>
    </source>
</evidence>
<dbReference type="InterPro" id="IPR002397">
    <property type="entry name" value="Cyt_P450_B"/>
</dbReference>
<gene>
    <name evidence="8" type="ORF">MSTO_45640</name>
</gene>
<keyword evidence="2 7" id="KW-0349">Heme</keyword>
<evidence type="ECO:0000313" key="8">
    <source>
        <dbReference type="EMBL" id="BBY24359.1"/>
    </source>
</evidence>
<dbReference type="GO" id="GO:0020037">
    <property type="term" value="F:heme binding"/>
    <property type="evidence" value="ECO:0007669"/>
    <property type="project" value="InterPro"/>
</dbReference>
<dbReference type="EMBL" id="AP022587">
    <property type="protein sequence ID" value="BBY24359.1"/>
    <property type="molecule type" value="Genomic_DNA"/>
</dbReference>
<evidence type="ECO:0000256" key="6">
    <source>
        <dbReference type="ARBA" id="ARBA00023033"/>
    </source>
</evidence>
<comment type="similarity">
    <text evidence="1 7">Belongs to the cytochrome P450 family.</text>
</comment>
<organism evidence="8 9">
    <name type="scientific">Mycobacterium stomatepiae</name>
    <dbReference type="NCBI Taxonomy" id="470076"/>
    <lineage>
        <taxon>Bacteria</taxon>
        <taxon>Bacillati</taxon>
        <taxon>Actinomycetota</taxon>
        <taxon>Actinomycetes</taxon>
        <taxon>Mycobacteriales</taxon>
        <taxon>Mycobacteriaceae</taxon>
        <taxon>Mycobacterium</taxon>
        <taxon>Mycobacterium simiae complex</taxon>
    </lineage>
</organism>
<dbReference type="GO" id="GO:0005506">
    <property type="term" value="F:iron ion binding"/>
    <property type="evidence" value="ECO:0007669"/>
    <property type="project" value="InterPro"/>
</dbReference>
<evidence type="ECO:0000256" key="4">
    <source>
        <dbReference type="ARBA" id="ARBA00023002"/>
    </source>
</evidence>
<dbReference type="InterPro" id="IPR001128">
    <property type="entry name" value="Cyt_P450"/>
</dbReference>
<evidence type="ECO:0000256" key="2">
    <source>
        <dbReference type="ARBA" id="ARBA00022617"/>
    </source>
</evidence>
<dbReference type="RefSeq" id="WP_179969107.1">
    <property type="nucleotide sequence ID" value="NZ_AP022587.1"/>
</dbReference>
<evidence type="ECO:0000313" key="9">
    <source>
        <dbReference type="Proteomes" id="UP000467130"/>
    </source>
</evidence>
<sequence length="404" mass="43630">MTIPDVPDFTEIPDTPATARLPWDAADPFSYYEHRGRREGDVVWEHGMRAWLVLGYQPVQQILSGAGWTSSPLANANTRDALRAVNRDILRSNILFTDGADHQRLRDSVRDVFTPAFIAGLHEGVEAIATETIDHIPAGVEFDFMAEIASPLPIAVVAAWMGLDVGTARLLGDESPAISRMINDVADTGAVEAGTAAFAALLAELLPLAADRRTNHRDDLLRYIAADPDLELDDVVTTAAIIGVAGHETTANLLGAAMIRLLKTRPNGVRPVDTIDTVDDRLVNELRLDGPVQAVARTATLDQIVGGVAVHAGEPAIAVIGAANRDPETFSWPNRFQVDRSGPAPLTFGFGPHYCLGAALARLQISVALQHILARRPVLCGDPTWRDTPTIRGLLCMRAMFEDD</sequence>